<reference evidence="2" key="1">
    <citation type="journal article" date="2023" name="Mol. Phylogenet. Evol.">
        <title>Genome-scale phylogeny and comparative genomics of the fungal order Sordariales.</title>
        <authorList>
            <person name="Hensen N."/>
            <person name="Bonometti L."/>
            <person name="Westerberg I."/>
            <person name="Brannstrom I.O."/>
            <person name="Guillou S."/>
            <person name="Cros-Aarteil S."/>
            <person name="Calhoun S."/>
            <person name="Haridas S."/>
            <person name="Kuo A."/>
            <person name="Mondo S."/>
            <person name="Pangilinan J."/>
            <person name="Riley R."/>
            <person name="LaButti K."/>
            <person name="Andreopoulos B."/>
            <person name="Lipzen A."/>
            <person name="Chen C."/>
            <person name="Yan M."/>
            <person name="Daum C."/>
            <person name="Ng V."/>
            <person name="Clum A."/>
            <person name="Steindorff A."/>
            <person name="Ohm R.A."/>
            <person name="Martin F."/>
            <person name="Silar P."/>
            <person name="Natvig D.O."/>
            <person name="Lalanne C."/>
            <person name="Gautier V."/>
            <person name="Ament-Velasquez S.L."/>
            <person name="Kruys A."/>
            <person name="Hutchinson M.I."/>
            <person name="Powell A.J."/>
            <person name="Barry K."/>
            <person name="Miller A.N."/>
            <person name="Grigoriev I.V."/>
            <person name="Debuchy R."/>
            <person name="Gladieux P."/>
            <person name="Hiltunen Thoren M."/>
            <person name="Johannesson H."/>
        </authorList>
    </citation>
    <scope>NUCLEOTIDE SEQUENCE</scope>
    <source>
        <strain evidence="2">CBS 958.72</strain>
    </source>
</reference>
<comment type="caution">
    <text evidence="2">The sequence shown here is derived from an EMBL/GenBank/DDBJ whole genome shotgun (WGS) entry which is preliminary data.</text>
</comment>
<dbReference type="InterPro" id="IPR021514">
    <property type="entry name" value="DUF3176"/>
</dbReference>
<evidence type="ECO:0000313" key="3">
    <source>
        <dbReference type="Proteomes" id="UP001287356"/>
    </source>
</evidence>
<keyword evidence="1" id="KW-0812">Transmembrane</keyword>
<sequence>MSPASPYASTSTRWLPSLRPCYERFCSSPFISQEKWLWFQRPCPLRHLEDFDFGSRGIWGSAKLLLVAYTSAVPFIAAVTTIILLTTGSLTQQAVKTTLCRQIVDIPAAAANQDRALIPVAAKLSNKEIVTGYVGEIVAVSPETMNGIQAGLTNPDLVSTSAFPFSCPTGNCTFAESGGITYSTLERCPSTEYVSGYDDYGTCKSRFAPPDAADVEIW</sequence>
<dbReference type="PANTHER" id="PTHR35394:SF5">
    <property type="entry name" value="DUF3176 DOMAIN-CONTAINING PROTEIN"/>
    <property type="match status" value="1"/>
</dbReference>
<name>A0AAE0NIA0_9PEZI</name>
<accession>A0AAE0NIA0</accession>
<protein>
    <submittedName>
        <fullName evidence="2">Uncharacterized protein</fullName>
    </submittedName>
</protein>
<keyword evidence="1" id="KW-0472">Membrane</keyword>
<feature type="transmembrane region" description="Helical" evidence="1">
    <location>
        <begin position="64"/>
        <end position="85"/>
    </location>
</feature>
<reference evidence="2" key="2">
    <citation type="submission" date="2023-06" db="EMBL/GenBank/DDBJ databases">
        <authorList>
            <consortium name="Lawrence Berkeley National Laboratory"/>
            <person name="Haridas S."/>
            <person name="Hensen N."/>
            <person name="Bonometti L."/>
            <person name="Westerberg I."/>
            <person name="Brannstrom I.O."/>
            <person name="Guillou S."/>
            <person name="Cros-Aarteil S."/>
            <person name="Calhoun S."/>
            <person name="Kuo A."/>
            <person name="Mondo S."/>
            <person name="Pangilinan J."/>
            <person name="Riley R."/>
            <person name="Labutti K."/>
            <person name="Andreopoulos B."/>
            <person name="Lipzen A."/>
            <person name="Chen C."/>
            <person name="Yanf M."/>
            <person name="Daum C."/>
            <person name="Ng V."/>
            <person name="Clum A."/>
            <person name="Steindorff A."/>
            <person name="Ohm R."/>
            <person name="Martin F."/>
            <person name="Silar P."/>
            <person name="Natvig D."/>
            <person name="Lalanne C."/>
            <person name="Gautier V."/>
            <person name="Ament-Velasquez S.L."/>
            <person name="Kruys A."/>
            <person name="Hutchinson M.I."/>
            <person name="Powell A.J."/>
            <person name="Barry K."/>
            <person name="Miller A.N."/>
            <person name="Grigoriev I.V."/>
            <person name="Debuchy R."/>
            <person name="Gladieux P."/>
            <person name="Thoren M.H."/>
            <person name="Johannesson H."/>
        </authorList>
    </citation>
    <scope>NUCLEOTIDE SEQUENCE</scope>
    <source>
        <strain evidence="2">CBS 958.72</strain>
    </source>
</reference>
<evidence type="ECO:0000256" key="1">
    <source>
        <dbReference type="SAM" id="Phobius"/>
    </source>
</evidence>
<dbReference type="EMBL" id="JAULSN010000001">
    <property type="protein sequence ID" value="KAK3382033.1"/>
    <property type="molecule type" value="Genomic_DNA"/>
</dbReference>
<keyword evidence="3" id="KW-1185">Reference proteome</keyword>
<dbReference type="Proteomes" id="UP001287356">
    <property type="component" value="Unassembled WGS sequence"/>
</dbReference>
<dbReference type="AlphaFoldDB" id="A0AAE0NIA0"/>
<organism evidence="2 3">
    <name type="scientific">Lasiosphaeria ovina</name>
    <dbReference type="NCBI Taxonomy" id="92902"/>
    <lineage>
        <taxon>Eukaryota</taxon>
        <taxon>Fungi</taxon>
        <taxon>Dikarya</taxon>
        <taxon>Ascomycota</taxon>
        <taxon>Pezizomycotina</taxon>
        <taxon>Sordariomycetes</taxon>
        <taxon>Sordariomycetidae</taxon>
        <taxon>Sordariales</taxon>
        <taxon>Lasiosphaeriaceae</taxon>
        <taxon>Lasiosphaeria</taxon>
    </lineage>
</organism>
<keyword evidence="1" id="KW-1133">Transmembrane helix</keyword>
<dbReference type="Pfam" id="PF11374">
    <property type="entry name" value="DUF3176"/>
    <property type="match status" value="1"/>
</dbReference>
<evidence type="ECO:0000313" key="2">
    <source>
        <dbReference type="EMBL" id="KAK3382033.1"/>
    </source>
</evidence>
<proteinExistence type="predicted"/>
<gene>
    <name evidence="2" type="ORF">B0T24DRAFT_685729</name>
</gene>
<dbReference type="PANTHER" id="PTHR35394">
    <property type="entry name" value="DUF3176 DOMAIN-CONTAINING PROTEIN"/>
    <property type="match status" value="1"/>
</dbReference>